<evidence type="ECO:0000313" key="4">
    <source>
        <dbReference type="EMBL" id="RGM91348.1"/>
    </source>
</evidence>
<keyword evidence="2 3" id="KW-0040">ANK repeat</keyword>
<proteinExistence type="predicted"/>
<evidence type="ECO:0000256" key="1">
    <source>
        <dbReference type="ARBA" id="ARBA00022737"/>
    </source>
</evidence>
<comment type="caution">
    <text evidence="4">The sequence shown here is derived from an EMBL/GenBank/DDBJ whole genome shotgun (WGS) entry which is preliminary data.</text>
</comment>
<evidence type="ECO:0000256" key="3">
    <source>
        <dbReference type="PROSITE-ProRule" id="PRU00023"/>
    </source>
</evidence>
<dbReference type="Pfam" id="PF12796">
    <property type="entry name" value="Ank_2"/>
    <property type="match status" value="1"/>
</dbReference>
<dbReference type="InterPro" id="IPR036770">
    <property type="entry name" value="Ankyrin_rpt-contain_sf"/>
</dbReference>
<dbReference type="SUPFAM" id="SSF48403">
    <property type="entry name" value="Ankyrin repeat"/>
    <property type="match status" value="1"/>
</dbReference>
<dbReference type="Proteomes" id="UP000260814">
    <property type="component" value="Unassembled WGS sequence"/>
</dbReference>
<accession>A0A3E4Z8F9</accession>
<organism evidence="4 5">
    <name type="scientific">Phocaeicola plebeius</name>
    <dbReference type="NCBI Taxonomy" id="310297"/>
    <lineage>
        <taxon>Bacteria</taxon>
        <taxon>Pseudomonadati</taxon>
        <taxon>Bacteroidota</taxon>
        <taxon>Bacteroidia</taxon>
        <taxon>Bacteroidales</taxon>
        <taxon>Bacteroidaceae</taxon>
        <taxon>Phocaeicola</taxon>
    </lineage>
</organism>
<evidence type="ECO:0000313" key="5">
    <source>
        <dbReference type="Proteomes" id="UP000260814"/>
    </source>
</evidence>
<dbReference type="AlphaFoldDB" id="A0A3E4Z8F9"/>
<evidence type="ECO:0000256" key="2">
    <source>
        <dbReference type="ARBA" id="ARBA00023043"/>
    </source>
</evidence>
<dbReference type="PANTHER" id="PTHR24171">
    <property type="entry name" value="ANKYRIN REPEAT DOMAIN-CONTAINING PROTEIN 39-RELATED"/>
    <property type="match status" value="1"/>
</dbReference>
<dbReference type="EMBL" id="QSTW01000009">
    <property type="protein sequence ID" value="RGM91348.1"/>
    <property type="molecule type" value="Genomic_DNA"/>
</dbReference>
<dbReference type="Gene3D" id="1.25.40.20">
    <property type="entry name" value="Ankyrin repeat-containing domain"/>
    <property type="match status" value="1"/>
</dbReference>
<dbReference type="PROSITE" id="PS50088">
    <property type="entry name" value="ANK_REPEAT"/>
    <property type="match status" value="1"/>
</dbReference>
<dbReference type="PROSITE" id="PS50297">
    <property type="entry name" value="ANK_REP_REGION"/>
    <property type="match status" value="1"/>
</dbReference>
<protein>
    <submittedName>
        <fullName evidence="4">Ankyrin repeat domain-containing protein</fullName>
    </submittedName>
</protein>
<sequence length="157" mass="17965">MKNNEIFSIIRVGTYEQYEKSIAGVVDIDCCNKYKQNLLQEAIAACKNDIAKDLINRNIDLNHQDSNGQTPLHYCAQYLNIEIARLLLSKNADINIEDAYGNNPLWTAVFNARGDYRMVELFIEYNANIYHLNKSGRSSLDFAKQIDDTKLVQILSK</sequence>
<dbReference type="SMART" id="SM00248">
    <property type="entry name" value="ANK"/>
    <property type="match status" value="3"/>
</dbReference>
<dbReference type="RefSeq" id="WP_117701880.1">
    <property type="nucleotide sequence ID" value="NZ_QSTW01000009.1"/>
</dbReference>
<dbReference type="InterPro" id="IPR002110">
    <property type="entry name" value="Ankyrin_rpt"/>
</dbReference>
<name>A0A3E4Z8F9_9BACT</name>
<dbReference type="Pfam" id="PF00023">
    <property type="entry name" value="Ank"/>
    <property type="match status" value="1"/>
</dbReference>
<gene>
    <name evidence="4" type="ORF">DXB87_08615</name>
</gene>
<feature type="repeat" description="ANK" evidence="3">
    <location>
        <begin position="67"/>
        <end position="99"/>
    </location>
</feature>
<reference evidence="4 5" key="1">
    <citation type="submission" date="2018-08" db="EMBL/GenBank/DDBJ databases">
        <title>A genome reference for cultivated species of the human gut microbiota.</title>
        <authorList>
            <person name="Zou Y."/>
            <person name="Xue W."/>
            <person name="Luo G."/>
        </authorList>
    </citation>
    <scope>NUCLEOTIDE SEQUENCE [LARGE SCALE GENOMIC DNA]</scope>
    <source>
        <strain evidence="4 5">OM06-2</strain>
    </source>
</reference>
<keyword evidence="1" id="KW-0677">Repeat</keyword>